<dbReference type="InterPro" id="IPR001437">
    <property type="entry name" value="Tscrpt_elong_fac_GreA/B_C"/>
</dbReference>
<feature type="domain" description="Transcription elongation factor GreA/GreB C-terminal" evidence="10">
    <location>
        <begin position="80"/>
        <end position="153"/>
    </location>
</feature>
<evidence type="ECO:0000256" key="2">
    <source>
        <dbReference type="ARBA" id="ARBA00013729"/>
    </source>
</evidence>
<dbReference type="FunFam" id="3.10.50.30:FF:000001">
    <property type="entry name" value="Transcription elongation factor GreA"/>
    <property type="match status" value="1"/>
</dbReference>
<reference evidence="12 13" key="1">
    <citation type="journal article" date="2015" name="Nature">
        <title>rRNA introns, odd ribosomes, and small enigmatic genomes across a large radiation of phyla.</title>
        <authorList>
            <person name="Brown C.T."/>
            <person name="Hug L.A."/>
            <person name="Thomas B.C."/>
            <person name="Sharon I."/>
            <person name="Castelle C.J."/>
            <person name="Singh A."/>
            <person name="Wilkins M.J."/>
            <person name="Williams K.H."/>
            <person name="Banfield J.F."/>
        </authorList>
    </citation>
    <scope>NUCLEOTIDE SEQUENCE [LARGE SCALE GENOMIC DNA]</scope>
</reference>
<dbReference type="EMBL" id="LBPY01000010">
    <property type="protein sequence ID" value="KKP66258.1"/>
    <property type="molecule type" value="Genomic_DNA"/>
</dbReference>
<dbReference type="NCBIfam" id="TIGR01462">
    <property type="entry name" value="greA"/>
    <property type="match status" value="1"/>
</dbReference>
<feature type="domain" description="Transcription elongation factor GreA/GreB N-terminal" evidence="11">
    <location>
        <begin position="5"/>
        <end position="75"/>
    </location>
</feature>
<dbReference type="PATRIC" id="fig|1618761.3.peg.525"/>
<dbReference type="SUPFAM" id="SSF54534">
    <property type="entry name" value="FKBP-like"/>
    <property type="match status" value="1"/>
</dbReference>
<evidence type="ECO:0000256" key="5">
    <source>
        <dbReference type="ARBA" id="ARBA00023163"/>
    </source>
</evidence>
<evidence type="ECO:0000259" key="10">
    <source>
        <dbReference type="Pfam" id="PF01272"/>
    </source>
</evidence>
<dbReference type="Pfam" id="PF03449">
    <property type="entry name" value="GreA_GreB_N"/>
    <property type="match status" value="1"/>
</dbReference>
<protein>
    <recommendedName>
        <fullName evidence="2 8">Transcription elongation factor GreA</fullName>
    </recommendedName>
    <alternativeName>
        <fullName evidence="7 8">Transcript cleavage factor GreA</fullName>
    </alternativeName>
</protein>
<dbReference type="InterPro" id="IPR036805">
    <property type="entry name" value="Tscrpt_elong_fac_GreA/B_N_sf"/>
</dbReference>
<dbReference type="Gene3D" id="3.10.50.30">
    <property type="entry name" value="Transcription elongation factor, GreA/GreB, C-terminal domain"/>
    <property type="match status" value="1"/>
</dbReference>
<dbReference type="Gene3D" id="1.10.287.180">
    <property type="entry name" value="Transcription elongation factor, GreA/GreB, N-terminal domain"/>
    <property type="match status" value="1"/>
</dbReference>
<dbReference type="InterPro" id="IPR018151">
    <property type="entry name" value="TF_GreA/GreB_CS"/>
</dbReference>
<dbReference type="GO" id="GO:0003677">
    <property type="term" value="F:DNA binding"/>
    <property type="evidence" value="ECO:0007669"/>
    <property type="project" value="UniProtKB-UniRule"/>
</dbReference>
<dbReference type="InterPro" id="IPR036953">
    <property type="entry name" value="GreA/GreB_C_sf"/>
</dbReference>
<dbReference type="PIRSF" id="PIRSF006092">
    <property type="entry name" value="GreA_GreB"/>
    <property type="match status" value="1"/>
</dbReference>
<keyword evidence="3 8" id="KW-0805">Transcription regulation</keyword>
<name>A0A0G0BA00_9BACT</name>
<dbReference type="AlphaFoldDB" id="A0A0G0BA00"/>
<evidence type="ECO:0000256" key="1">
    <source>
        <dbReference type="ARBA" id="ARBA00008213"/>
    </source>
</evidence>
<evidence type="ECO:0000256" key="9">
    <source>
        <dbReference type="RuleBase" id="RU000556"/>
    </source>
</evidence>
<dbReference type="PANTHER" id="PTHR30437">
    <property type="entry name" value="TRANSCRIPTION ELONGATION FACTOR GREA"/>
    <property type="match status" value="1"/>
</dbReference>
<dbReference type="SUPFAM" id="SSF46557">
    <property type="entry name" value="GreA transcript cleavage protein, N-terminal domain"/>
    <property type="match status" value="1"/>
</dbReference>
<sequence>MDEINYITEEKKQALIDELRVLTTIKRKEILESLEAAKALGDLSENAEYHQAREDQGKTEDRVHQIEYMLQSSVVVKKHQSSKVEIGTTVIVKKEGSKDSTTYSIVGAEEADMIHNKISNKSPLGEALFGKVKGDVVSIKTPKGLVKYTLVDIQ</sequence>
<keyword evidence="12" id="KW-0251">Elongation factor</keyword>
<accession>A0A0G0BA00</accession>
<dbReference type="GO" id="GO:0070063">
    <property type="term" value="F:RNA polymerase binding"/>
    <property type="evidence" value="ECO:0007669"/>
    <property type="project" value="InterPro"/>
</dbReference>
<dbReference type="InterPro" id="IPR006359">
    <property type="entry name" value="Tscrpt_elong_fac_GreA"/>
</dbReference>
<evidence type="ECO:0000256" key="4">
    <source>
        <dbReference type="ARBA" id="ARBA00023125"/>
    </source>
</evidence>
<comment type="function">
    <text evidence="6 8 9">Necessary for efficient RNA polymerase transcription elongation past template-encoded arresting sites. The arresting sites in DNA have the property of trapping a certain fraction of elongating RNA polymerases that pass through, resulting in locked ternary complexes. Cleavage of the nascent transcript by cleavage factors such as GreA or GreB allows the resumption of elongation from the new 3'terminus. GreA releases sequences of 2 to 3 nucleotides.</text>
</comment>
<dbReference type="InterPro" id="IPR023459">
    <property type="entry name" value="Tscrpt_elong_fac_GreA/B_fam"/>
</dbReference>
<dbReference type="NCBIfam" id="NF001263">
    <property type="entry name" value="PRK00226.1-4"/>
    <property type="match status" value="1"/>
</dbReference>
<comment type="caution">
    <text evidence="12">The sequence shown here is derived from an EMBL/GenBank/DDBJ whole genome shotgun (WGS) entry which is preliminary data.</text>
</comment>
<dbReference type="InterPro" id="IPR028624">
    <property type="entry name" value="Tscrpt_elong_fac_GreA/B"/>
</dbReference>
<dbReference type="GO" id="GO:0006354">
    <property type="term" value="P:DNA-templated transcription elongation"/>
    <property type="evidence" value="ECO:0007669"/>
    <property type="project" value="TreeGrafter"/>
</dbReference>
<evidence type="ECO:0000259" key="11">
    <source>
        <dbReference type="Pfam" id="PF03449"/>
    </source>
</evidence>
<gene>
    <name evidence="8" type="primary">greA</name>
    <name evidence="12" type="ORF">UR64_C0010G0023</name>
</gene>
<dbReference type="PANTHER" id="PTHR30437:SF4">
    <property type="entry name" value="TRANSCRIPTION ELONGATION FACTOR GREA"/>
    <property type="match status" value="1"/>
</dbReference>
<evidence type="ECO:0000256" key="3">
    <source>
        <dbReference type="ARBA" id="ARBA00023015"/>
    </source>
</evidence>
<organism evidence="12 13">
    <name type="scientific">Candidatus Nomurabacteria bacterium GW2011_GWE1_35_16</name>
    <dbReference type="NCBI Taxonomy" id="1618761"/>
    <lineage>
        <taxon>Bacteria</taxon>
        <taxon>Candidatus Nomuraibacteriota</taxon>
    </lineage>
</organism>
<keyword evidence="4 8" id="KW-0238">DNA-binding</keyword>
<dbReference type="HAMAP" id="MF_00105">
    <property type="entry name" value="GreA_GreB"/>
    <property type="match status" value="1"/>
</dbReference>
<evidence type="ECO:0000313" key="13">
    <source>
        <dbReference type="Proteomes" id="UP000034952"/>
    </source>
</evidence>
<dbReference type="FunFam" id="1.10.287.180:FF:000001">
    <property type="entry name" value="Transcription elongation factor GreA"/>
    <property type="match status" value="1"/>
</dbReference>
<dbReference type="PROSITE" id="PS00829">
    <property type="entry name" value="GREAB_1"/>
    <property type="match status" value="1"/>
</dbReference>
<dbReference type="GO" id="GO:0003746">
    <property type="term" value="F:translation elongation factor activity"/>
    <property type="evidence" value="ECO:0007669"/>
    <property type="project" value="UniProtKB-KW"/>
</dbReference>
<evidence type="ECO:0000313" key="12">
    <source>
        <dbReference type="EMBL" id="KKP66258.1"/>
    </source>
</evidence>
<comment type="similarity">
    <text evidence="1 8 9">Belongs to the GreA/GreB family.</text>
</comment>
<dbReference type="Pfam" id="PF01272">
    <property type="entry name" value="GreA_GreB"/>
    <property type="match status" value="1"/>
</dbReference>
<keyword evidence="12" id="KW-0648">Protein biosynthesis</keyword>
<keyword evidence="5 8" id="KW-0804">Transcription</keyword>
<proteinExistence type="inferred from homology"/>
<evidence type="ECO:0000256" key="8">
    <source>
        <dbReference type="HAMAP-Rule" id="MF_00105"/>
    </source>
</evidence>
<dbReference type="InterPro" id="IPR022691">
    <property type="entry name" value="Tscrpt_elong_fac_GreA/B_N"/>
</dbReference>
<dbReference type="GO" id="GO:0032784">
    <property type="term" value="P:regulation of DNA-templated transcription elongation"/>
    <property type="evidence" value="ECO:0007669"/>
    <property type="project" value="UniProtKB-UniRule"/>
</dbReference>
<evidence type="ECO:0000256" key="7">
    <source>
        <dbReference type="ARBA" id="ARBA00030776"/>
    </source>
</evidence>
<dbReference type="Proteomes" id="UP000034952">
    <property type="component" value="Unassembled WGS sequence"/>
</dbReference>
<evidence type="ECO:0000256" key="6">
    <source>
        <dbReference type="ARBA" id="ARBA00024916"/>
    </source>
</evidence>